<dbReference type="InterPro" id="IPR028322">
    <property type="entry name" value="PNRC-like_rgn"/>
</dbReference>
<accession>A0A8H3F1V4</accession>
<dbReference type="OrthoDB" id="2142961at2759"/>
<dbReference type="Pfam" id="PF15365">
    <property type="entry name" value="PNRC"/>
    <property type="match status" value="1"/>
</dbReference>
<proteinExistence type="predicted"/>
<feature type="compositionally biased region" description="Polar residues" evidence="1">
    <location>
        <begin position="297"/>
        <end position="312"/>
    </location>
</feature>
<feature type="region of interest" description="Disordered" evidence="1">
    <location>
        <begin position="278"/>
        <end position="378"/>
    </location>
</feature>
<dbReference type="Proteomes" id="UP000664169">
    <property type="component" value="Unassembled WGS sequence"/>
</dbReference>
<feature type="region of interest" description="Disordered" evidence="1">
    <location>
        <begin position="81"/>
        <end position="115"/>
    </location>
</feature>
<feature type="region of interest" description="Disordered" evidence="1">
    <location>
        <begin position="1"/>
        <end position="59"/>
    </location>
</feature>
<keyword evidence="3" id="KW-1185">Reference proteome</keyword>
<feature type="compositionally biased region" description="Basic and acidic residues" evidence="1">
    <location>
        <begin position="228"/>
        <end position="239"/>
    </location>
</feature>
<organism evidence="2 3">
    <name type="scientific">Gomphillus americanus</name>
    <dbReference type="NCBI Taxonomy" id="1940652"/>
    <lineage>
        <taxon>Eukaryota</taxon>
        <taxon>Fungi</taxon>
        <taxon>Dikarya</taxon>
        <taxon>Ascomycota</taxon>
        <taxon>Pezizomycotina</taxon>
        <taxon>Lecanoromycetes</taxon>
        <taxon>OSLEUM clade</taxon>
        <taxon>Ostropomycetidae</taxon>
        <taxon>Ostropales</taxon>
        <taxon>Graphidaceae</taxon>
        <taxon>Gomphilloideae</taxon>
        <taxon>Gomphillus</taxon>
    </lineage>
</organism>
<name>A0A8H3F1V4_9LECA</name>
<feature type="compositionally biased region" description="Polar residues" evidence="1">
    <location>
        <begin position="325"/>
        <end position="339"/>
    </location>
</feature>
<dbReference type="AlphaFoldDB" id="A0A8H3F1V4"/>
<gene>
    <name evidence="2" type="ORF">GOMPHAMPRED_007787</name>
</gene>
<feature type="compositionally biased region" description="Polar residues" evidence="1">
    <location>
        <begin position="29"/>
        <end position="44"/>
    </location>
</feature>
<sequence>MSDIMEQPTQIPRRHKNRAPHKEDMRAIQNETSQVVATPNATRNHQAHRSKPRDIVNKNLTAPIPLPEHILPSIEGMELGGANYQSAQKKKRNKKKTGENYQPEHINVNHPQSPPAAQYITQATPVKTTQMYAGPTFHTSPAPSSLPIPKFFSQSVVAERASEPVKTPSDDSSVESSSQHGGDSPTLRNSLRVLANDHAREASPLDIFFNADRQEKAERARLSGALQDRAKSASPRHDSSLSSPFAKPATPSSEENYAKTLALKQLLLFPQAQKSSLVGDSAQSSPFLDISYRPSPGRSNSETSTPTVSSLNLPGLASEKRSFYDSPNLSSPLSSTGGNQIRRPLPHHLRQEFLKSLPLDQSRDVSSKNAKLTPIPQA</sequence>
<feature type="region of interest" description="Disordered" evidence="1">
    <location>
        <begin position="159"/>
        <end position="188"/>
    </location>
</feature>
<evidence type="ECO:0000313" key="3">
    <source>
        <dbReference type="Proteomes" id="UP000664169"/>
    </source>
</evidence>
<feature type="region of interest" description="Disordered" evidence="1">
    <location>
        <begin position="219"/>
        <end position="253"/>
    </location>
</feature>
<dbReference type="EMBL" id="CAJPDQ010000007">
    <property type="protein sequence ID" value="CAF9912846.1"/>
    <property type="molecule type" value="Genomic_DNA"/>
</dbReference>
<dbReference type="GO" id="GO:0016071">
    <property type="term" value="P:mRNA metabolic process"/>
    <property type="evidence" value="ECO:0007669"/>
    <property type="project" value="UniProtKB-ARBA"/>
</dbReference>
<protein>
    <submittedName>
        <fullName evidence="2">Uncharacterized protein</fullName>
    </submittedName>
</protein>
<evidence type="ECO:0000313" key="2">
    <source>
        <dbReference type="EMBL" id="CAF9912846.1"/>
    </source>
</evidence>
<evidence type="ECO:0000256" key="1">
    <source>
        <dbReference type="SAM" id="MobiDB-lite"/>
    </source>
</evidence>
<comment type="caution">
    <text evidence="2">The sequence shown here is derived from an EMBL/GenBank/DDBJ whole genome shotgun (WGS) entry which is preliminary data.</text>
</comment>
<feature type="compositionally biased region" description="Low complexity" evidence="1">
    <location>
        <begin position="170"/>
        <end position="184"/>
    </location>
</feature>
<reference evidence="2" key="1">
    <citation type="submission" date="2021-03" db="EMBL/GenBank/DDBJ databases">
        <authorList>
            <person name="Tagirdzhanova G."/>
        </authorList>
    </citation>
    <scope>NUCLEOTIDE SEQUENCE</scope>
</reference>